<feature type="DNA-binding region" description="OmpR/PhoB-type" evidence="7">
    <location>
        <begin position="131"/>
        <end position="228"/>
    </location>
</feature>
<evidence type="ECO:0000313" key="10">
    <source>
        <dbReference type="EMBL" id="MFD1221705.1"/>
    </source>
</evidence>
<dbReference type="SMART" id="SM00448">
    <property type="entry name" value="REC"/>
    <property type="match status" value="1"/>
</dbReference>
<evidence type="ECO:0000259" key="8">
    <source>
        <dbReference type="PROSITE" id="PS50110"/>
    </source>
</evidence>
<evidence type="ECO:0000256" key="6">
    <source>
        <dbReference type="PROSITE-ProRule" id="PRU00169"/>
    </source>
</evidence>
<evidence type="ECO:0000256" key="5">
    <source>
        <dbReference type="ARBA" id="ARBA00023163"/>
    </source>
</evidence>
<dbReference type="CDD" id="cd00383">
    <property type="entry name" value="trans_reg_C"/>
    <property type="match status" value="1"/>
</dbReference>
<keyword evidence="4 7" id="KW-0238">DNA-binding</keyword>
<dbReference type="InterPro" id="IPR011006">
    <property type="entry name" value="CheY-like_superfamily"/>
</dbReference>
<dbReference type="InterPro" id="IPR036388">
    <property type="entry name" value="WH-like_DNA-bd_sf"/>
</dbReference>
<dbReference type="Pfam" id="PF00486">
    <property type="entry name" value="Trans_reg_C"/>
    <property type="match status" value="1"/>
</dbReference>
<name>A0ABW3ULR2_9BACL</name>
<protein>
    <submittedName>
        <fullName evidence="10">Response regulator transcription factor</fullName>
    </submittedName>
</protein>
<dbReference type="SUPFAM" id="SSF46894">
    <property type="entry name" value="C-terminal effector domain of the bipartite response regulators"/>
    <property type="match status" value="1"/>
</dbReference>
<dbReference type="PANTHER" id="PTHR48111:SF40">
    <property type="entry name" value="PHOSPHATE REGULON TRANSCRIPTIONAL REGULATORY PROTEIN PHOB"/>
    <property type="match status" value="1"/>
</dbReference>
<gene>
    <name evidence="10" type="ORF">ACFQ4B_16430</name>
</gene>
<organism evidence="10 11">
    <name type="scientific">Paenibacillus vulneris</name>
    <dbReference type="NCBI Taxonomy" id="1133364"/>
    <lineage>
        <taxon>Bacteria</taxon>
        <taxon>Bacillati</taxon>
        <taxon>Bacillota</taxon>
        <taxon>Bacilli</taxon>
        <taxon>Bacillales</taxon>
        <taxon>Paenibacillaceae</taxon>
        <taxon>Paenibacillus</taxon>
    </lineage>
</organism>
<dbReference type="InterPro" id="IPR001789">
    <property type="entry name" value="Sig_transdc_resp-reg_receiver"/>
</dbReference>
<comment type="caution">
    <text evidence="10">The sequence shown here is derived from an EMBL/GenBank/DDBJ whole genome shotgun (WGS) entry which is preliminary data.</text>
</comment>
<keyword evidence="1 6" id="KW-0597">Phosphoprotein</keyword>
<evidence type="ECO:0000256" key="1">
    <source>
        <dbReference type="ARBA" id="ARBA00022553"/>
    </source>
</evidence>
<evidence type="ECO:0000259" key="9">
    <source>
        <dbReference type="PROSITE" id="PS51755"/>
    </source>
</evidence>
<dbReference type="Proteomes" id="UP001597180">
    <property type="component" value="Unassembled WGS sequence"/>
</dbReference>
<accession>A0ABW3ULR2</accession>
<feature type="modified residue" description="4-aspartylphosphate" evidence="6">
    <location>
        <position position="55"/>
    </location>
</feature>
<keyword evidence="5" id="KW-0804">Transcription</keyword>
<reference evidence="11" key="1">
    <citation type="journal article" date="2019" name="Int. J. Syst. Evol. Microbiol.">
        <title>The Global Catalogue of Microorganisms (GCM) 10K type strain sequencing project: providing services to taxonomists for standard genome sequencing and annotation.</title>
        <authorList>
            <consortium name="The Broad Institute Genomics Platform"/>
            <consortium name="The Broad Institute Genome Sequencing Center for Infectious Disease"/>
            <person name="Wu L."/>
            <person name="Ma J."/>
        </authorList>
    </citation>
    <scope>NUCLEOTIDE SEQUENCE [LARGE SCALE GENOMIC DNA]</scope>
    <source>
        <strain evidence="11">CCUG 53270</strain>
    </source>
</reference>
<keyword evidence="11" id="KW-1185">Reference proteome</keyword>
<proteinExistence type="predicted"/>
<dbReference type="SUPFAM" id="SSF52172">
    <property type="entry name" value="CheY-like"/>
    <property type="match status" value="1"/>
</dbReference>
<evidence type="ECO:0000256" key="3">
    <source>
        <dbReference type="ARBA" id="ARBA00023015"/>
    </source>
</evidence>
<evidence type="ECO:0000256" key="4">
    <source>
        <dbReference type="ARBA" id="ARBA00023125"/>
    </source>
</evidence>
<dbReference type="EMBL" id="JBHTLU010000019">
    <property type="protein sequence ID" value="MFD1221705.1"/>
    <property type="molecule type" value="Genomic_DNA"/>
</dbReference>
<dbReference type="PROSITE" id="PS51755">
    <property type="entry name" value="OMPR_PHOB"/>
    <property type="match status" value="1"/>
</dbReference>
<dbReference type="InterPro" id="IPR039420">
    <property type="entry name" value="WalR-like"/>
</dbReference>
<sequence length="231" mass="26331">MNQQKTIMVVDDDIRIVELMRDFLINDGFHVMTAKDADTALVLFHRHPADCLIVDVMMPGQDGFELCRKIRETSNVPILFLSARDDDIHKIRGLGIGGDDYIVKTASPVEVIARVKAVLRRAGNSGQAAAEKIINYGKLQLNLTTREVYVSGDKVSLTPKEYEVFRLFAEHPRQVFTYEQLLDRFWDGIGDKHTVRVLMARLREKIEAEPNQPQYVTNVWGIGYRFEGNPL</sequence>
<dbReference type="SMART" id="SM00862">
    <property type="entry name" value="Trans_reg_C"/>
    <property type="match status" value="1"/>
</dbReference>
<dbReference type="CDD" id="cd17574">
    <property type="entry name" value="REC_OmpR"/>
    <property type="match status" value="1"/>
</dbReference>
<dbReference type="Gene3D" id="6.10.250.690">
    <property type="match status" value="1"/>
</dbReference>
<evidence type="ECO:0000313" key="11">
    <source>
        <dbReference type="Proteomes" id="UP001597180"/>
    </source>
</evidence>
<feature type="domain" description="OmpR/PhoB-type" evidence="9">
    <location>
        <begin position="131"/>
        <end position="228"/>
    </location>
</feature>
<evidence type="ECO:0000256" key="7">
    <source>
        <dbReference type="PROSITE-ProRule" id="PRU01091"/>
    </source>
</evidence>
<keyword evidence="3" id="KW-0805">Transcription regulation</keyword>
<dbReference type="PANTHER" id="PTHR48111">
    <property type="entry name" value="REGULATOR OF RPOS"/>
    <property type="match status" value="1"/>
</dbReference>
<evidence type="ECO:0000256" key="2">
    <source>
        <dbReference type="ARBA" id="ARBA00023012"/>
    </source>
</evidence>
<dbReference type="Gene3D" id="1.10.10.10">
    <property type="entry name" value="Winged helix-like DNA-binding domain superfamily/Winged helix DNA-binding domain"/>
    <property type="match status" value="1"/>
</dbReference>
<dbReference type="PROSITE" id="PS50110">
    <property type="entry name" value="RESPONSE_REGULATORY"/>
    <property type="match status" value="1"/>
</dbReference>
<dbReference type="Pfam" id="PF00072">
    <property type="entry name" value="Response_reg"/>
    <property type="match status" value="1"/>
</dbReference>
<keyword evidence="2" id="KW-0902">Two-component regulatory system</keyword>
<feature type="domain" description="Response regulatory" evidence="8">
    <location>
        <begin position="6"/>
        <end position="119"/>
    </location>
</feature>
<dbReference type="InterPro" id="IPR001867">
    <property type="entry name" value="OmpR/PhoB-type_DNA-bd"/>
</dbReference>
<dbReference type="InterPro" id="IPR016032">
    <property type="entry name" value="Sig_transdc_resp-reg_C-effctor"/>
</dbReference>
<dbReference type="RefSeq" id="WP_345585828.1">
    <property type="nucleotide sequence ID" value="NZ_BAABJG010000003.1"/>
</dbReference>
<dbReference type="Gene3D" id="3.40.50.2300">
    <property type="match status" value="1"/>
</dbReference>